<evidence type="ECO:0000313" key="1">
    <source>
        <dbReference type="EMBL" id="SHF50854.1"/>
    </source>
</evidence>
<reference evidence="1 2" key="1">
    <citation type="submission" date="2016-11" db="EMBL/GenBank/DDBJ databases">
        <authorList>
            <person name="Jaros S."/>
            <person name="Januszkiewicz K."/>
            <person name="Wedrychowicz H."/>
        </authorList>
    </citation>
    <scope>NUCLEOTIDE SEQUENCE [LARGE SCALE GENOMIC DNA]</scope>
    <source>
        <strain evidence="1 2">DSM 18119</strain>
    </source>
</reference>
<proteinExistence type="predicted"/>
<dbReference type="EMBL" id="FQUU01000012">
    <property type="protein sequence ID" value="SHF50854.1"/>
    <property type="molecule type" value="Genomic_DNA"/>
</dbReference>
<accession>A0A1M5C7U1</accession>
<organism evidence="1 2">
    <name type="scientific">Flavisolibacter ginsengisoli DSM 18119</name>
    <dbReference type="NCBI Taxonomy" id="1121884"/>
    <lineage>
        <taxon>Bacteria</taxon>
        <taxon>Pseudomonadati</taxon>
        <taxon>Bacteroidota</taxon>
        <taxon>Chitinophagia</taxon>
        <taxon>Chitinophagales</taxon>
        <taxon>Chitinophagaceae</taxon>
        <taxon>Flavisolibacter</taxon>
    </lineage>
</organism>
<protein>
    <recommendedName>
        <fullName evidence="3">DUF2911 domain-containing protein</fullName>
    </recommendedName>
</protein>
<name>A0A1M5C7U1_9BACT</name>
<dbReference type="Pfam" id="PF11138">
    <property type="entry name" value="DUF2911"/>
    <property type="match status" value="1"/>
</dbReference>
<dbReference type="AlphaFoldDB" id="A0A1M5C7U1"/>
<sequence length="218" mass="24561">MNCLADTCVGTKKRSDIFVPVKHPIMKKLVSTICILSLFTCLHAQTQASLKLKLPVLDKSPMDMAYFPSDYPVLKIQDKASDPLVARIIYSRPQKDGRVLFGELIEYNTVWRLGANEATEIEFFKDVKIGGKKLLKGRYTMYAIPTPAQWTIIFNKDTDIWGAFKYDEKKDVLRVTVPVQKTASVAEIFSMNFNKTSTGADLIMAWDDVSVSLPVSLK</sequence>
<dbReference type="InterPro" id="IPR021314">
    <property type="entry name" value="DUF2911"/>
</dbReference>
<keyword evidence="2" id="KW-1185">Reference proteome</keyword>
<evidence type="ECO:0008006" key="3">
    <source>
        <dbReference type="Google" id="ProtNLM"/>
    </source>
</evidence>
<gene>
    <name evidence="1" type="ORF">SAMN02745131_02807</name>
</gene>
<dbReference type="STRING" id="1121884.SAMN02745131_02807"/>
<evidence type="ECO:0000313" key="2">
    <source>
        <dbReference type="Proteomes" id="UP000184048"/>
    </source>
</evidence>
<dbReference type="Proteomes" id="UP000184048">
    <property type="component" value="Unassembled WGS sequence"/>
</dbReference>